<dbReference type="Proteomes" id="UP000199623">
    <property type="component" value="Unassembled WGS sequence"/>
</dbReference>
<name>A0A1G7PYS8_9PSEU</name>
<dbReference type="GO" id="GO:0050135">
    <property type="term" value="F:NADP+ nucleosidase activity"/>
    <property type="evidence" value="ECO:0007669"/>
    <property type="project" value="InterPro"/>
</dbReference>
<dbReference type="EMBL" id="FNCC01000004">
    <property type="protein sequence ID" value="SDF91425.1"/>
    <property type="molecule type" value="Genomic_DNA"/>
</dbReference>
<protein>
    <submittedName>
        <fullName evidence="2">Predicted nucleotide-binding protein containing TIR-like domain-containing protein</fullName>
    </submittedName>
</protein>
<feature type="domain" description="CD-NTase-associated protein 12/Pycsar effector protein TIR" evidence="1">
    <location>
        <begin position="242"/>
        <end position="353"/>
    </location>
</feature>
<organism evidence="2 3">
    <name type="scientific">Lentzea fradiae</name>
    <dbReference type="NCBI Taxonomy" id="200378"/>
    <lineage>
        <taxon>Bacteria</taxon>
        <taxon>Bacillati</taxon>
        <taxon>Actinomycetota</taxon>
        <taxon>Actinomycetes</taxon>
        <taxon>Pseudonocardiales</taxon>
        <taxon>Pseudonocardiaceae</taxon>
        <taxon>Lentzea</taxon>
    </lineage>
</organism>
<dbReference type="RefSeq" id="WP_090048093.1">
    <property type="nucleotide sequence ID" value="NZ_FNCC01000004.1"/>
</dbReference>
<dbReference type="AlphaFoldDB" id="A0A1G7PYS8"/>
<dbReference type="Pfam" id="PF10137">
    <property type="entry name" value="CAP12-PCTIR_TIR"/>
    <property type="match status" value="1"/>
</dbReference>
<dbReference type="InterPro" id="IPR019302">
    <property type="entry name" value="CAP12/PCTIR_TIR_dom"/>
</dbReference>
<evidence type="ECO:0000313" key="3">
    <source>
        <dbReference type="Proteomes" id="UP000199623"/>
    </source>
</evidence>
<evidence type="ECO:0000259" key="1">
    <source>
        <dbReference type="Pfam" id="PF10137"/>
    </source>
</evidence>
<dbReference type="OrthoDB" id="4339143at2"/>
<keyword evidence="3" id="KW-1185">Reference proteome</keyword>
<dbReference type="STRING" id="200378.SAMN05216553_104150"/>
<proteinExistence type="predicted"/>
<accession>A0A1G7PYS8</accession>
<reference evidence="3" key="1">
    <citation type="submission" date="2016-10" db="EMBL/GenBank/DDBJ databases">
        <authorList>
            <person name="Varghese N."/>
            <person name="Submissions S."/>
        </authorList>
    </citation>
    <scope>NUCLEOTIDE SEQUENCE [LARGE SCALE GENOMIC DNA]</scope>
    <source>
        <strain evidence="3">CGMCC 4.3506</strain>
    </source>
</reference>
<evidence type="ECO:0000313" key="2">
    <source>
        <dbReference type="EMBL" id="SDF91425.1"/>
    </source>
</evidence>
<gene>
    <name evidence="2" type="ORF">SAMN05216553_104150</name>
</gene>
<sequence length="377" mass="41641">MTERIPELLIALAQRLSTLSDDIEADRRRLGRLRDTANSFAESWSGSNSGFRSTTYYRDFSKPTFGERFGKGRTLLRVMVDSMGPWTAHSRDYVHSRIRSEAGDPDLTTVVSLSDEARGQLAAAKDEAESLLTAYLSFNHNDYLLSLKTRISQVDAITYENALAALLEASAAQEKTAKQKLSPAPHQEVLARVSAIIDPFEKCKELARLVQVAAEHIDSLTTRSGQVESPGTTPPARRGTHVFIGHGRSPQWRELKDFLQDRLGLSWDEFNRVPVAGVSNVERLASMLDEAAMAFLVLTAEDERADGAVTARQNVVHEVGLFQGRLGFSRAIVMLEEGCADFSNIHGLGQIHYPAGRIAASFEDVRRVLEREGLLGS</sequence>